<evidence type="ECO:0000256" key="5">
    <source>
        <dbReference type="ARBA" id="ARBA00022989"/>
    </source>
</evidence>
<evidence type="ECO:0000256" key="2">
    <source>
        <dbReference type="ARBA" id="ARBA00008335"/>
    </source>
</evidence>
<evidence type="ECO:0000256" key="4">
    <source>
        <dbReference type="ARBA" id="ARBA00022692"/>
    </source>
</evidence>
<evidence type="ECO:0000256" key="1">
    <source>
        <dbReference type="ARBA" id="ARBA00004127"/>
    </source>
</evidence>
<sequence>MATRQTRQAEVAVATEAETAPLLGSNGFPANGTAQAQPGATNGTFAALDEPENSRDTTGAENDQAGGAGESDEDQEPKVKMAALLPGLAIGIFLVAMDQTLTIAAYGRMGSDLGALHSTSWIATSYFLTLTAFQPLYGRLSDIFGRKACLLFAYSVFGLGCLGCGLARDIVQLCVARAVAGVGGGGMNAVISILVTDLVSLRDRGVWQGYINIVYAAGVAAGAPIGGSMADSIGWRWAFIGQFPIAVAAWLAVYFVLHMPKVDHAHWTEKLARIDFLGALTLVAAVFLLLFGLDNGANEGWSQAVTVGPLAGAPVLFAAFVFVEMRVASHPFAPGHVIFHGPLLAAYGANFFGIAVHMAVTFFIALFFQAAVGLSAFRSGLLFLPGTVASLAGALGGGVILKRTGKYYKLTLIALACALFSVVLLVAFTGAAVQSVIGVVVGLMILSLGSGTGVSISTATMQQVLRVKLAQELNNGDRAREIEEGVRQSLDYIRHLDPDVAAIVRKCYAVATQFAFAPVAVLSVLSLISAAFIMEKKLDSK</sequence>
<dbReference type="Gene3D" id="1.20.1250.20">
    <property type="entry name" value="MFS general substrate transporter like domains"/>
    <property type="match status" value="1"/>
</dbReference>
<dbReference type="Pfam" id="PF07690">
    <property type="entry name" value="MFS_1"/>
    <property type="match status" value="1"/>
</dbReference>
<dbReference type="InterPro" id="IPR036259">
    <property type="entry name" value="MFS_trans_sf"/>
</dbReference>
<evidence type="ECO:0000256" key="8">
    <source>
        <dbReference type="SAM" id="Phobius"/>
    </source>
</evidence>
<evidence type="ECO:0000256" key="3">
    <source>
        <dbReference type="ARBA" id="ARBA00022448"/>
    </source>
</evidence>
<dbReference type="FunFam" id="1.20.1720.10:FF:000013">
    <property type="entry name" value="Related to multidrug resistance proteins"/>
    <property type="match status" value="1"/>
</dbReference>
<feature type="transmembrane region" description="Helical" evidence="8">
    <location>
        <begin position="237"/>
        <end position="259"/>
    </location>
</feature>
<feature type="transmembrane region" description="Helical" evidence="8">
    <location>
        <begin position="380"/>
        <end position="401"/>
    </location>
</feature>
<keyword evidence="6 8" id="KW-0472">Membrane</keyword>
<feature type="transmembrane region" description="Helical" evidence="8">
    <location>
        <begin position="149"/>
        <end position="168"/>
    </location>
</feature>
<feature type="transmembrane region" description="Helical" evidence="8">
    <location>
        <begin position="83"/>
        <end position="106"/>
    </location>
</feature>
<dbReference type="PROSITE" id="PS50850">
    <property type="entry name" value="MFS"/>
    <property type="match status" value="1"/>
</dbReference>
<comment type="caution">
    <text evidence="10">The sequence shown here is derived from an EMBL/GenBank/DDBJ whole genome shotgun (WGS) entry which is preliminary data.</text>
</comment>
<evidence type="ECO:0000256" key="7">
    <source>
        <dbReference type="SAM" id="MobiDB-lite"/>
    </source>
</evidence>
<feature type="transmembrane region" description="Helical" evidence="8">
    <location>
        <begin position="174"/>
        <end position="195"/>
    </location>
</feature>
<comment type="similarity">
    <text evidence="2">Belongs to the major facilitator superfamily.</text>
</comment>
<organism evidence="10 11">
    <name type="scientific">Diatrype stigma</name>
    <dbReference type="NCBI Taxonomy" id="117547"/>
    <lineage>
        <taxon>Eukaryota</taxon>
        <taxon>Fungi</taxon>
        <taxon>Dikarya</taxon>
        <taxon>Ascomycota</taxon>
        <taxon>Pezizomycotina</taxon>
        <taxon>Sordariomycetes</taxon>
        <taxon>Xylariomycetidae</taxon>
        <taxon>Xylariales</taxon>
        <taxon>Diatrypaceae</taxon>
        <taxon>Diatrype</taxon>
    </lineage>
</organism>
<dbReference type="Gene3D" id="1.20.1720.10">
    <property type="entry name" value="Multidrug resistance protein D"/>
    <property type="match status" value="1"/>
</dbReference>
<dbReference type="GO" id="GO:0046943">
    <property type="term" value="F:carboxylic acid transmembrane transporter activity"/>
    <property type="evidence" value="ECO:0007669"/>
    <property type="project" value="UniProtKB-ARBA"/>
</dbReference>
<reference evidence="10 11" key="1">
    <citation type="submission" date="2024-02" db="EMBL/GenBank/DDBJ databases">
        <title>De novo assembly and annotation of 12 fungi associated with fruit tree decline syndrome in Ontario, Canada.</title>
        <authorList>
            <person name="Sulman M."/>
            <person name="Ellouze W."/>
            <person name="Ilyukhin E."/>
        </authorList>
    </citation>
    <scope>NUCLEOTIDE SEQUENCE [LARGE SCALE GENOMIC DNA]</scope>
    <source>
        <strain evidence="10 11">M11/M66-122</strain>
    </source>
</reference>
<feature type="transmembrane region" description="Helical" evidence="8">
    <location>
        <begin position="207"/>
        <end position="225"/>
    </location>
</feature>
<protein>
    <recommendedName>
        <fullName evidence="9">Major facilitator superfamily (MFS) profile domain-containing protein</fullName>
    </recommendedName>
</protein>
<feature type="transmembrane region" description="Helical" evidence="8">
    <location>
        <begin position="514"/>
        <end position="534"/>
    </location>
</feature>
<dbReference type="InterPro" id="IPR020846">
    <property type="entry name" value="MFS_dom"/>
</dbReference>
<dbReference type="Proteomes" id="UP001320420">
    <property type="component" value="Unassembled WGS sequence"/>
</dbReference>
<dbReference type="PANTHER" id="PTHR23501">
    <property type="entry name" value="MAJOR FACILITATOR SUPERFAMILY"/>
    <property type="match status" value="1"/>
</dbReference>
<keyword evidence="5 8" id="KW-1133">Transmembrane helix</keyword>
<dbReference type="GO" id="GO:0012505">
    <property type="term" value="C:endomembrane system"/>
    <property type="evidence" value="ECO:0007669"/>
    <property type="project" value="UniProtKB-SubCell"/>
</dbReference>
<keyword evidence="11" id="KW-1185">Reference proteome</keyword>
<accession>A0AAN9UXL4</accession>
<evidence type="ECO:0000259" key="9">
    <source>
        <dbReference type="PROSITE" id="PS50850"/>
    </source>
</evidence>
<feature type="transmembrane region" description="Helical" evidence="8">
    <location>
        <begin position="439"/>
        <end position="459"/>
    </location>
</feature>
<feature type="domain" description="Major facilitator superfamily (MFS) profile" evidence="9">
    <location>
        <begin position="84"/>
        <end position="538"/>
    </location>
</feature>
<comment type="subcellular location">
    <subcellularLocation>
        <location evidence="1">Endomembrane system</location>
        <topology evidence="1">Multi-pass membrane protein</topology>
    </subcellularLocation>
</comment>
<evidence type="ECO:0000313" key="10">
    <source>
        <dbReference type="EMBL" id="KAK7756208.1"/>
    </source>
</evidence>
<feature type="region of interest" description="Disordered" evidence="7">
    <location>
        <begin position="1"/>
        <end position="76"/>
    </location>
</feature>
<dbReference type="SUPFAM" id="SSF103473">
    <property type="entry name" value="MFS general substrate transporter"/>
    <property type="match status" value="1"/>
</dbReference>
<gene>
    <name evidence="10" type="ORF">SLS62_001801</name>
</gene>
<evidence type="ECO:0000256" key="6">
    <source>
        <dbReference type="ARBA" id="ARBA00023136"/>
    </source>
</evidence>
<feature type="transmembrane region" description="Helical" evidence="8">
    <location>
        <begin position="304"/>
        <end position="323"/>
    </location>
</feature>
<dbReference type="EMBL" id="JAKJXP020000008">
    <property type="protein sequence ID" value="KAK7756208.1"/>
    <property type="molecule type" value="Genomic_DNA"/>
</dbReference>
<dbReference type="PANTHER" id="PTHR23501:SF84">
    <property type="entry name" value="VACUOLAR MEMBRANE AMINO ACID UPTAKE TRANSPORTER FNX2"/>
    <property type="match status" value="1"/>
</dbReference>
<dbReference type="GO" id="GO:0015174">
    <property type="term" value="F:basic amino acid transmembrane transporter activity"/>
    <property type="evidence" value="ECO:0007669"/>
    <property type="project" value="TreeGrafter"/>
</dbReference>
<feature type="transmembrane region" description="Helical" evidence="8">
    <location>
        <begin position="413"/>
        <end position="433"/>
    </location>
</feature>
<proteinExistence type="inferred from homology"/>
<keyword evidence="3" id="KW-0813">Transport</keyword>
<evidence type="ECO:0000313" key="11">
    <source>
        <dbReference type="Proteomes" id="UP001320420"/>
    </source>
</evidence>
<dbReference type="InterPro" id="IPR011701">
    <property type="entry name" value="MFS"/>
</dbReference>
<dbReference type="AlphaFoldDB" id="A0AAN9UXL4"/>
<name>A0AAN9UXL4_9PEZI</name>
<dbReference type="GO" id="GO:0000329">
    <property type="term" value="C:fungal-type vacuole membrane"/>
    <property type="evidence" value="ECO:0007669"/>
    <property type="project" value="TreeGrafter"/>
</dbReference>
<feature type="compositionally biased region" description="Low complexity" evidence="7">
    <location>
        <begin position="9"/>
        <end position="20"/>
    </location>
</feature>
<keyword evidence="4 8" id="KW-0812">Transmembrane</keyword>
<feature type="transmembrane region" description="Helical" evidence="8">
    <location>
        <begin position="271"/>
        <end position="292"/>
    </location>
</feature>
<feature type="compositionally biased region" description="Polar residues" evidence="7">
    <location>
        <begin position="32"/>
        <end position="44"/>
    </location>
</feature>